<comment type="subcellular location">
    <subcellularLocation>
        <location evidence="1">Cell membrane</location>
        <topology evidence="1">Multi-pass membrane protein</topology>
    </subcellularLocation>
</comment>
<feature type="transmembrane region" description="Helical" evidence="6">
    <location>
        <begin position="207"/>
        <end position="230"/>
    </location>
</feature>
<dbReference type="Proteomes" id="UP000184363">
    <property type="component" value="Unassembled WGS sequence"/>
</dbReference>
<dbReference type="STRING" id="1848.SAMN05443637_11237"/>
<organism evidence="8 9">
    <name type="scientific">Pseudonocardia thermophila</name>
    <dbReference type="NCBI Taxonomy" id="1848"/>
    <lineage>
        <taxon>Bacteria</taxon>
        <taxon>Bacillati</taxon>
        <taxon>Actinomycetota</taxon>
        <taxon>Actinomycetes</taxon>
        <taxon>Pseudonocardiales</taxon>
        <taxon>Pseudonocardiaceae</taxon>
        <taxon>Pseudonocardia</taxon>
    </lineage>
</organism>
<keyword evidence="4 6" id="KW-1133">Transmembrane helix</keyword>
<evidence type="ECO:0000256" key="1">
    <source>
        <dbReference type="ARBA" id="ARBA00004651"/>
    </source>
</evidence>
<dbReference type="AlphaFoldDB" id="A0A1M6VC08"/>
<feature type="transmembrane region" description="Helical" evidence="6">
    <location>
        <begin position="176"/>
        <end position="195"/>
    </location>
</feature>
<keyword evidence="2" id="KW-1003">Cell membrane</keyword>
<reference evidence="8 9" key="1">
    <citation type="submission" date="2016-11" db="EMBL/GenBank/DDBJ databases">
        <authorList>
            <person name="Jaros S."/>
            <person name="Januszkiewicz K."/>
            <person name="Wedrychowicz H."/>
        </authorList>
    </citation>
    <scope>NUCLEOTIDE SEQUENCE [LARGE SCALE GENOMIC DNA]</scope>
    <source>
        <strain evidence="8 9">DSM 43832</strain>
    </source>
</reference>
<evidence type="ECO:0000256" key="3">
    <source>
        <dbReference type="ARBA" id="ARBA00022692"/>
    </source>
</evidence>
<evidence type="ECO:0000256" key="5">
    <source>
        <dbReference type="ARBA" id="ARBA00023136"/>
    </source>
</evidence>
<gene>
    <name evidence="8" type="ORF">SAMN05443637_11237</name>
</gene>
<keyword evidence="5 6" id="KW-0472">Membrane</keyword>
<feature type="transmembrane region" description="Helical" evidence="6">
    <location>
        <begin position="18"/>
        <end position="39"/>
    </location>
</feature>
<dbReference type="OrthoDB" id="3518068at2"/>
<feature type="transmembrane region" description="Helical" evidence="6">
    <location>
        <begin position="308"/>
        <end position="329"/>
    </location>
</feature>
<dbReference type="GO" id="GO:0006825">
    <property type="term" value="P:copper ion transport"/>
    <property type="evidence" value="ECO:0007669"/>
    <property type="project" value="InterPro"/>
</dbReference>
<feature type="domain" description="Copper resistance protein D" evidence="7">
    <location>
        <begin position="237"/>
        <end position="329"/>
    </location>
</feature>
<evidence type="ECO:0000259" key="7">
    <source>
        <dbReference type="Pfam" id="PF05425"/>
    </source>
</evidence>
<dbReference type="EMBL" id="FRAP01000012">
    <property type="protein sequence ID" value="SHK78989.1"/>
    <property type="molecule type" value="Genomic_DNA"/>
</dbReference>
<protein>
    <submittedName>
        <fullName evidence="8">Putative copper resistance protein D</fullName>
    </submittedName>
</protein>
<dbReference type="PANTHER" id="PTHR34820:SF4">
    <property type="entry name" value="INNER MEMBRANE PROTEIN YEBZ"/>
    <property type="match status" value="1"/>
</dbReference>
<proteinExistence type="predicted"/>
<sequence>MPTASPADGARRAGSGRLVVVVGTPVVVAFAASVLAGALAATTVPVLAGTTATRAAMDVAGIACVGAGLVAALVPLGAPGRSYAAERAAVAVHHRIDRVLVVAAAAWLVAVVLGTAFRTADAFGRSPAELTGAELLAWTTRLGAGRGMVLTLGCAAVVLGCALARLRDPALVQVRIPLVAALLGVLTPAVTGHAGSAPSHEIAVVSVALHAGGAALWAGGLVGLLALVAPHRELLAAALPPFSTLAGVCLAAVAASGVVNALVRVDSWAALVTTGYGWLLLTKVAALAAIGVFGALARARLRAGRTPVLRWAGYEVGLMAVAIGLAAALTQSG</sequence>
<feature type="transmembrane region" description="Helical" evidence="6">
    <location>
        <begin position="144"/>
        <end position="164"/>
    </location>
</feature>
<evidence type="ECO:0000256" key="4">
    <source>
        <dbReference type="ARBA" id="ARBA00022989"/>
    </source>
</evidence>
<evidence type="ECO:0000313" key="9">
    <source>
        <dbReference type="Proteomes" id="UP000184363"/>
    </source>
</evidence>
<dbReference type="GO" id="GO:0005886">
    <property type="term" value="C:plasma membrane"/>
    <property type="evidence" value="ECO:0007669"/>
    <property type="project" value="UniProtKB-SubCell"/>
</dbReference>
<dbReference type="RefSeq" id="WP_073457945.1">
    <property type="nucleotide sequence ID" value="NZ_FRAP01000012.1"/>
</dbReference>
<name>A0A1M6VC08_PSETH</name>
<feature type="transmembrane region" description="Helical" evidence="6">
    <location>
        <begin position="242"/>
        <end position="263"/>
    </location>
</feature>
<accession>A0A1M6VC08</accession>
<keyword evidence="9" id="KW-1185">Reference proteome</keyword>
<evidence type="ECO:0000256" key="2">
    <source>
        <dbReference type="ARBA" id="ARBA00022475"/>
    </source>
</evidence>
<feature type="transmembrane region" description="Helical" evidence="6">
    <location>
        <begin position="99"/>
        <end position="117"/>
    </location>
</feature>
<feature type="transmembrane region" description="Helical" evidence="6">
    <location>
        <begin position="275"/>
        <end position="296"/>
    </location>
</feature>
<keyword evidence="3 6" id="KW-0812">Transmembrane</keyword>
<feature type="transmembrane region" description="Helical" evidence="6">
    <location>
        <begin position="59"/>
        <end position="78"/>
    </location>
</feature>
<evidence type="ECO:0000256" key="6">
    <source>
        <dbReference type="SAM" id="Phobius"/>
    </source>
</evidence>
<dbReference type="InterPro" id="IPR032694">
    <property type="entry name" value="CopC/D"/>
</dbReference>
<dbReference type="Pfam" id="PF05425">
    <property type="entry name" value="CopD"/>
    <property type="match status" value="1"/>
</dbReference>
<dbReference type="PANTHER" id="PTHR34820">
    <property type="entry name" value="INNER MEMBRANE PROTEIN YEBZ"/>
    <property type="match status" value="1"/>
</dbReference>
<evidence type="ECO:0000313" key="8">
    <source>
        <dbReference type="EMBL" id="SHK78989.1"/>
    </source>
</evidence>
<dbReference type="InterPro" id="IPR008457">
    <property type="entry name" value="Cu-R_CopD_dom"/>
</dbReference>